<comment type="caution">
    <text evidence="8">The sequence shown here is derived from an EMBL/GenBank/DDBJ whole genome shotgun (WGS) entry which is preliminary data.</text>
</comment>
<keyword evidence="4 6" id="KW-1133">Transmembrane helix</keyword>
<dbReference type="EMBL" id="JAGSOG010000052">
    <property type="protein sequence ID" value="MBR7834247.1"/>
    <property type="molecule type" value="Genomic_DNA"/>
</dbReference>
<dbReference type="Proteomes" id="UP000675781">
    <property type="component" value="Unassembled WGS sequence"/>
</dbReference>
<dbReference type="PROSITE" id="PS00217">
    <property type="entry name" value="SUGAR_TRANSPORT_2"/>
    <property type="match status" value="1"/>
</dbReference>
<evidence type="ECO:0000313" key="8">
    <source>
        <dbReference type="EMBL" id="MBR7834247.1"/>
    </source>
</evidence>
<keyword evidence="9" id="KW-1185">Reference proteome</keyword>
<evidence type="ECO:0000259" key="7">
    <source>
        <dbReference type="PROSITE" id="PS50850"/>
    </source>
</evidence>
<organism evidence="8 9">
    <name type="scientific">Actinospica durhamensis</name>
    <dbReference type="NCBI Taxonomy" id="1508375"/>
    <lineage>
        <taxon>Bacteria</taxon>
        <taxon>Bacillati</taxon>
        <taxon>Actinomycetota</taxon>
        <taxon>Actinomycetes</taxon>
        <taxon>Catenulisporales</taxon>
        <taxon>Actinospicaceae</taxon>
        <taxon>Actinospica</taxon>
    </lineage>
</organism>
<dbReference type="GO" id="GO:0005886">
    <property type="term" value="C:plasma membrane"/>
    <property type="evidence" value="ECO:0007669"/>
    <property type="project" value="UniProtKB-SubCell"/>
</dbReference>
<dbReference type="GO" id="GO:0022857">
    <property type="term" value="F:transmembrane transporter activity"/>
    <property type="evidence" value="ECO:0007669"/>
    <property type="project" value="InterPro"/>
</dbReference>
<dbReference type="PROSITE" id="PS50850">
    <property type="entry name" value="MFS"/>
    <property type="match status" value="1"/>
</dbReference>
<feature type="transmembrane region" description="Helical" evidence="6">
    <location>
        <begin position="386"/>
        <end position="407"/>
    </location>
</feature>
<feature type="transmembrane region" description="Helical" evidence="6">
    <location>
        <begin position="61"/>
        <end position="87"/>
    </location>
</feature>
<comment type="subcellular location">
    <subcellularLocation>
        <location evidence="1">Cell membrane</location>
        <topology evidence="1">Multi-pass membrane protein</topology>
    </subcellularLocation>
</comment>
<dbReference type="InterPro" id="IPR005829">
    <property type="entry name" value="Sugar_transporter_CS"/>
</dbReference>
<feature type="transmembrane region" description="Helical" evidence="6">
    <location>
        <begin position="270"/>
        <end position="289"/>
    </location>
</feature>
<dbReference type="InterPro" id="IPR020846">
    <property type="entry name" value="MFS_dom"/>
</dbReference>
<dbReference type="PANTHER" id="PTHR23511">
    <property type="entry name" value="SYNAPTIC VESICLE GLYCOPROTEIN 2"/>
    <property type="match status" value="1"/>
</dbReference>
<evidence type="ECO:0000256" key="5">
    <source>
        <dbReference type="ARBA" id="ARBA00023136"/>
    </source>
</evidence>
<feature type="transmembrane region" description="Helical" evidence="6">
    <location>
        <begin position="442"/>
        <end position="466"/>
    </location>
</feature>
<evidence type="ECO:0000256" key="1">
    <source>
        <dbReference type="ARBA" id="ARBA00004651"/>
    </source>
</evidence>
<evidence type="ECO:0000256" key="2">
    <source>
        <dbReference type="ARBA" id="ARBA00022448"/>
    </source>
</evidence>
<dbReference type="PANTHER" id="PTHR23511:SF5">
    <property type="entry name" value="MAJOR FACILITATOR-TYPE TRANSPORTER HXNZ-RELATED"/>
    <property type="match status" value="1"/>
</dbReference>
<protein>
    <submittedName>
        <fullName evidence="8">MFS transporter</fullName>
    </submittedName>
</protein>
<dbReference type="InterPro" id="IPR036259">
    <property type="entry name" value="MFS_trans_sf"/>
</dbReference>
<evidence type="ECO:0000256" key="4">
    <source>
        <dbReference type="ARBA" id="ARBA00022989"/>
    </source>
</evidence>
<feature type="domain" description="Major facilitator superfamily (MFS) profile" evidence="7">
    <location>
        <begin position="110"/>
        <end position="531"/>
    </location>
</feature>
<dbReference type="Gene3D" id="1.20.1250.20">
    <property type="entry name" value="MFS general substrate transporter like domains"/>
    <property type="match status" value="1"/>
</dbReference>
<feature type="transmembrane region" description="Helical" evidence="6">
    <location>
        <begin position="183"/>
        <end position="201"/>
    </location>
</feature>
<keyword evidence="2" id="KW-0813">Transport</keyword>
<dbReference type="RefSeq" id="WP_212528767.1">
    <property type="nucleotide sequence ID" value="NZ_JAGSOG010000052.1"/>
</dbReference>
<dbReference type="SUPFAM" id="SSF103473">
    <property type="entry name" value="MFS general substrate transporter"/>
    <property type="match status" value="1"/>
</dbReference>
<feature type="transmembrane region" description="Helical" evidence="6">
    <location>
        <begin position="505"/>
        <end position="526"/>
    </location>
</feature>
<name>A0A941EPL9_9ACTN</name>
<keyword evidence="3 6" id="KW-0812">Transmembrane</keyword>
<sequence>MSQLATPPPLGRGVKGFEHPVAFWFGAAACTAGVALHLPMYADARDMHYVMAGMQPDGWMIAGMALIGVGLLASLYGLIPLRAGAVARQASRLRVRALDDAPLNRQHIALLLVLAIAVTIDVMKPTTLSFVAPGMAKEYGLKSPTNPHGTVSVAWLPLTGISGTVIGSLIWGSLADRIGRRAAILFAGILFVTTSICGAMPGYHWNLLMCLFMGIGAGGMLPIAFALMAETIPARHRGWLMVLVGGDIAGAYVITSWLAGALTPTYSWRILWLIGLPTGLLFIALNHWIPESPRYLLARGRTEEAEAVMARYGVRVVEQPEADPGPQPEAEPGPSGYLRLLTRPFVAPTAALTVLGLGLGLITYGFQQWVPTNLQHLGYSAVSSDYTIRNAALLGLPVTVLLAWMYGAWGSRRTIVSASIVTALALFGFVIAGNSLAHERLLLSLLLVVPLSAVSSIVAVVAGYAAEVYPTPIRSRGAGLASGVTKAGGVLILAVVVASKTVPSIAETALIGAIPLGIAAICFLWIGPETRRKRLEDITRELVTASSTSSTAPSSAG</sequence>
<dbReference type="InterPro" id="IPR011701">
    <property type="entry name" value="MFS"/>
</dbReference>
<feature type="transmembrane region" description="Helical" evidence="6">
    <location>
        <begin position="21"/>
        <end position="41"/>
    </location>
</feature>
<gene>
    <name evidence="8" type="ORF">KDL01_13310</name>
</gene>
<feature type="transmembrane region" description="Helical" evidence="6">
    <location>
        <begin position="239"/>
        <end position="258"/>
    </location>
</feature>
<reference evidence="8" key="1">
    <citation type="submission" date="2021-04" db="EMBL/GenBank/DDBJ databases">
        <title>Genome based classification of Actinospica acidithermotolerans sp. nov., an actinobacterium isolated from an Indonesian hot spring.</title>
        <authorList>
            <person name="Kusuma A.B."/>
            <person name="Putra K.E."/>
            <person name="Nafisah S."/>
            <person name="Loh J."/>
            <person name="Nouioui I."/>
            <person name="Goodfellow M."/>
        </authorList>
    </citation>
    <scope>NUCLEOTIDE SEQUENCE</scope>
    <source>
        <strain evidence="8">CSCA 57</strain>
    </source>
</reference>
<feature type="transmembrane region" description="Helical" evidence="6">
    <location>
        <begin position="478"/>
        <end position="499"/>
    </location>
</feature>
<keyword evidence="5 6" id="KW-0472">Membrane</keyword>
<evidence type="ECO:0000256" key="6">
    <source>
        <dbReference type="SAM" id="Phobius"/>
    </source>
</evidence>
<feature type="transmembrane region" description="Helical" evidence="6">
    <location>
        <begin position="345"/>
        <end position="366"/>
    </location>
</feature>
<dbReference type="Pfam" id="PF07690">
    <property type="entry name" value="MFS_1"/>
    <property type="match status" value="1"/>
</dbReference>
<proteinExistence type="predicted"/>
<evidence type="ECO:0000256" key="3">
    <source>
        <dbReference type="ARBA" id="ARBA00022692"/>
    </source>
</evidence>
<feature type="transmembrane region" description="Helical" evidence="6">
    <location>
        <begin position="207"/>
        <end position="227"/>
    </location>
</feature>
<dbReference type="AlphaFoldDB" id="A0A941EPL9"/>
<accession>A0A941EPL9</accession>
<feature type="transmembrane region" description="Helical" evidence="6">
    <location>
        <begin position="108"/>
        <end position="132"/>
    </location>
</feature>
<feature type="transmembrane region" description="Helical" evidence="6">
    <location>
        <begin position="152"/>
        <end position="171"/>
    </location>
</feature>
<feature type="transmembrane region" description="Helical" evidence="6">
    <location>
        <begin position="414"/>
        <end position="436"/>
    </location>
</feature>
<evidence type="ECO:0000313" key="9">
    <source>
        <dbReference type="Proteomes" id="UP000675781"/>
    </source>
</evidence>